<dbReference type="CDD" id="cd00190">
    <property type="entry name" value="Tryp_SPc"/>
    <property type="match status" value="1"/>
</dbReference>
<reference evidence="12" key="1">
    <citation type="submission" date="2025-08" db="UniProtKB">
        <authorList>
            <consortium name="RefSeq"/>
        </authorList>
    </citation>
    <scope>IDENTIFICATION</scope>
    <source>
        <tissue evidence="12">Spleen</tissue>
    </source>
</reference>
<dbReference type="SMART" id="SM00020">
    <property type="entry name" value="Tryp_SPc"/>
    <property type="match status" value="1"/>
</dbReference>
<evidence type="ECO:0000256" key="9">
    <source>
        <dbReference type="SAM" id="SignalP"/>
    </source>
</evidence>
<evidence type="ECO:0000256" key="8">
    <source>
        <dbReference type="SAM" id="MobiDB-lite"/>
    </source>
</evidence>
<dbReference type="PROSITE" id="PS00134">
    <property type="entry name" value="TRYPSIN_HIS"/>
    <property type="match status" value="1"/>
</dbReference>
<evidence type="ECO:0000256" key="7">
    <source>
        <dbReference type="RuleBase" id="RU363034"/>
    </source>
</evidence>
<feature type="region of interest" description="Disordered" evidence="8">
    <location>
        <begin position="38"/>
        <end position="66"/>
    </location>
</feature>
<dbReference type="Pfam" id="PF00089">
    <property type="entry name" value="Trypsin"/>
    <property type="match status" value="1"/>
</dbReference>
<proteinExistence type="predicted"/>
<keyword evidence="11" id="KW-1185">Reference proteome</keyword>
<dbReference type="PANTHER" id="PTHR24253">
    <property type="entry name" value="TRANSMEMBRANE PROTEASE SERINE"/>
    <property type="match status" value="1"/>
</dbReference>
<dbReference type="InterPro" id="IPR001314">
    <property type="entry name" value="Peptidase_S1A"/>
</dbReference>
<keyword evidence="6" id="KW-0325">Glycoprotein</keyword>
<dbReference type="InterPro" id="IPR033116">
    <property type="entry name" value="TRYPSIN_SER"/>
</dbReference>
<dbReference type="RefSeq" id="XP_006868904.1">
    <property type="nucleotide sequence ID" value="XM_006868842.1"/>
</dbReference>
<dbReference type="InterPro" id="IPR018114">
    <property type="entry name" value="TRYPSIN_HIS"/>
</dbReference>
<organism evidence="11 12">
    <name type="scientific">Chrysochloris asiatica</name>
    <name type="common">Cape golden mole</name>
    <dbReference type="NCBI Taxonomy" id="185453"/>
    <lineage>
        <taxon>Eukaryota</taxon>
        <taxon>Metazoa</taxon>
        <taxon>Chordata</taxon>
        <taxon>Craniata</taxon>
        <taxon>Vertebrata</taxon>
        <taxon>Euteleostomi</taxon>
        <taxon>Mammalia</taxon>
        <taxon>Eutheria</taxon>
        <taxon>Afrotheria</taxon>
        <taxon>Chrysochloridae</taxon>
        <taxon>Chrysochlorinae</taxon>
        <taxon>Chrysochloris</taxon>
    </lineage>
</organism>
<name>A0A9B0WSX6_CHRAS</name>
<dbReference type="Gene3D" id="2.40.10.10">
    <property type="entry name" value="Trypsin-like serine proteases"/>
    <property type="match status" value="1"/>
</dbReference>
<dbReference type="CTD" id="73336"/>
<dbReference type="InterPro" id="IPR001254">
    <property type="entry name" value="Trypsin_dom"/>
</dbReference>
<keyword evidence="5" id="KW-1015">Disulfide bond</keyword>
<dbReference type="Proteomes" id="UP000504623">
    <property type="component" value="Unplaced"/>
</dbReference>
<dbReference type="InterPro" id="IPR009003">
    <property type="entry name" value="Peptidase_S1_PA"/>
</dbReference>
<evidence type="ECO:0000256" key="3">
    <source>
        <dbReference type="ARBA" id="ARBA00022801"/>
    </source>
</evidence>
<dbReference type="SUPFAM" id="SSF50494">
    <property type="entry name" value="Trypsin-like serine proteases"/>
    <property type="match status" value="1"/>
</dbReference>
<dbReference type="GO" id="GO:0004252">
    <property type="term" value="F:serine-type endopeptidase activity"/>
    <property type="evidence" value="ECO:0007669"/>
    <property type="project" value="InterPro"/>
</dbReference>
<feature type="chain" id="PRO_5038593246" evidence="9">
    <location>
        <begin position="35"/>
        <end position="351"/>
    </location>
</feature>
<evidence type="ECO:0000259" key="10">
    <source>
        <dbReference type="PROSITE" id="PS50240"/>
    </source>
</evidence>
<feature type="signal peptide" evidence="9">
    <location>
        <begin position="1"/>
        <end position="34"/>
    </location>
</feature>
<dbReference type="OrthoDB" id="546450at2759"/>
<dbReference type="GeneID" id="102813711"/>
<keyword evidence="2 9" id="KW-0732">Signal</keyword>
<protein>
    <submittedName>
        <fullName evidence="12">Serine protease 44</fullName>
    </submittedName>
</protein>
<evidence type="ECO:0000256" key="1">
    <source>
        <dbReference type="ARBA" id="ARBA00022670"/>
    </source>
</evidence>
<dbReference type="PROSITE" id="PS50240">
    <property type="entry name" value="TRYPSIN_DOM"/>
    <property type="match status" value="1"/>
</dbReference>
<dbReference type="PRINTS" id="PR00722">
    <property type="entry name" value="CHYMOTRYPSIN"/>
</dbReference>
<keyword evidence="4 7" id="KW-0720">Serine protease</keyword>
<keyword evidence="3 7" id="KW-0378">Hydrolase</keyword>
<evidence type="ECO:0000256" key="5">
    <source>
        <dbReference type="ARBA" id="ARBA00023157"/>
    </source>
</evidence>
<dbReference type="AlphaFoldDB" id="A0A9B0WSX6"/>
<accession>A0A9B0WSX6</accession>
<evidence type="ECO:0000256" key="6">
    <source>
        <dbReference type="ARBA" id="ARBA00023180"/>
    </source>
</evidence>
<evidence type="ECO:0000256" key="4">
    <source>
        <dbReference type="ARBA" id="ARBA00022825"/>
    </source>
</evidence>
<sequence>MASQGGPLSSGEGNGDDISLAVLVLLLLLQPGLSQGQAGRERAQGWSARRSPPLTPSGSDLEDQNSPASVGVLPAWASGSECGHRNMRIVGGMPAAEKKWPWQVSLQTDGHHICGGSLINHWWVLTAAHCIFGHFEYVAKMGDVHLHHESRMAVIVPVRDIIIHRDYDSVGRIVNDIALALLEFPVNYSSHIQPICLPGKDFLVQTNTACWVTGWGKLKPIDDPKVVPVLLQEAELNIIRDKECNKIIKKKLKTALNLVEEGAICGYSDQGKDSCQGDSGGPLVCEFNHTWMQVGIVSWGIGCGQKGVPGVYTEISFYKDWLIRQLNQASSLNPAAFLLLLLLLVPALGSW</sequence>
<gene>
    <name evidence="12" type="primary">PRSS44</name>
</gene>
<dbReference type="FunFam" id="2.40.10.10:FF:000006">
    <property type="entry name" value="Serine proteinase stubble"/>
    <property type="match status" value="1"/>
</dbReference>
<keyword evidence="1 7" id="KW-0645">Protease</keyword>
<dbReference type="PANTHER" id="PTHR24253:SF159">
    <property type="entry name" value="SERINE PROTEASE 42"/>
    <property type="match status" value="1"/>
</dbReference>
<evidence type="ECO:0000313" key="11">
    <source>
        <dbReference type="Proteomes" id="UP000504623"/>
    </source>
</evidence>
<feature type="domain" description="Peptidase S1" evidence="10">
    <location>
        <begin position="89"/>
        <end position="327"/>
    </location>
</feature>
<dbReference type="PROSITE" id="PS00135">
    <property type="entry name" value="TRYPSIN_SER"/>
    <property type="match status" value="1"/>
</dbReference>
<dbReference type="GO" id="GO:0006508">
    <property type="term" value="P:proteolysis"/>
    <property type="evidence" value="ECO:0007669"/>
    <property type="project" value="UniProtKB-KW"/>
</dbReference>
<evidence type="ECO:0000256" key="2">
    <source>
        <dbReference type="ARBA" id="ARBA00022729"/>
    </source>
</evidence>
<evidence type="ECO:0000313" key="12">
    <source>
        <dbReference type="RefSeq" id="XP_006868904.1"/>
    </source>
</evidence>
<dbReference type="InterPro" id="IPR043504">
    <property type="entry name" value="Peptidase_S1_PA_chymotrypsin"/>
</dbReference>